<evidence type="ECO:0000313" key="1">
    <source>
        <dbReference type="EMBL" id="MBY5957194.1"/>
    </source>
</evidence>
<dbReference type="Proteomes" id="UP000753961">
    <property type="component" value="Unassembled WGS sequence"/>
</dbReference>
<proteinExistence type="predicted"/>
<dbReference type="RefSeq" id="WP_222578717.1">
    <property type="nucleotide sequence ID" value="NZ_JAHVHU010000004.1"/>
</dbReference>
<dbReference type="PROSITE" id="PS51257">
    <property type="entry name" value="PROKAR_LIPOPROTEIN"/>
    <property type="match status" value="1"/>
</dbReference>
<reference evidence="1" key="1">
    <citation type="submission" date="2021-06" db="EMBL/GenBank/DDBJ databases">
        <title>44 bacteria genomes isolated from Dapeng, Shenzhen.</title>
        <authorList>
            <person name="Zheng W."/>
            <person name="Yu S."/>
            <person name="Huang Y."/>
        </authorList>
    </citation>
    <scope>NUCLEOTIDE SEQUENCE</scope>
    <source>
        <strain evidence="1">DP5N28-2</strain>
    </source>
</reference>
<sequence>MDRRKFIKEGGSKLGVLTIGSGILLSGSCDSRGETAYNTVFSNGDVRLINELGDVILPPTEVPGAKAAQVGQYIALIVQDCYAEEDAIKFKRDLADLNTFSRETYNRSFLDCSEQERIELVSIMEEQHEGYHSIKSLIVAAYLSSEIGRTQLFDYYPVPGRYDGCSSKRPW</sequence>
<keyword evidence="2" id="KW-1185">Reference proteome</keyword>
<gene>
    <name evidence="1" type="ORF">KUV50_03540</name>
</gene>
<organism evidence="1 2">
    <name type="scientific">Membranihabitans marinus</name>
    <dbReference type="NCBI Taxonomy" id="1227546"/>
    <lineage>
        <taxon>Bacteria</taxon>
        <taxon>Pseudomonadati</taxon>
        <taxon>Bacteroidota</taxon>
        <taxon>Saprospiria</taxon>
        <taxon>Saprospirales</taxon>
        <taxon>Saprospiraceae</taxon>
        <taxon>Membranihabitans</taxon>
    </lineage>
</organism>
<evidence type="ECO:0000313" key="2">
    <source>
        <dbReference type="Proteomes" id="UP000753961"/>
    </source>
</evidence>
<dbReference type="Pfam" id="PF13618">
    <property type="entry name" value="Gluconate_2-dh3"/>
    <property type="match status" value="1"/>
</dbReference>
<comment type="caution">
    <text evidence="1">The sequence shown here is derived from an EMBL/GenBank/DDBJ whole genome shotgun (WGS) entry which is preliminary data.</text>
</comment>
<protein>
    <submittedName>
        <fullName evidence="1">Gluconate 2-dehydrogenase subunit 3 family protein</fullName>
    </submittedName>
</protein>
<dbReference type="AlphaFoldDB" id="A0A953LBY9"/>
<dbReference type="EMBL" id="JAHVHU010000004">
    <property type="protein sequence ID" value="MBY5957194.1"/>
    <property type="molecule type" value="Genomic_DNA"/>
</dbReference>
<name>A0A953LBY9_9BACT</name>
<accession>A0A953LBY9</accession>
<dbReference type="InterPro" id="IPR027056">
    <property type="entry name" value="Gluconate_2DH_su3"/>
</dbReference>